<gene>
    <name evidence="1" type="ORF">F5148DRAFT_475093</name>
</gene>
<reference evidence="1" key="1">
    <citation type="submission" date="2021-03" db="EMBL/GenBank/DDBJ databases">
        <title>Evolutionary priming and transition to the ectomycorrhizal habit in an iconic lineage of mushroom-forming fungi: is preadaptation a requirement?</title>
        <authorList>
            <consortium name="DOE Joint Genome Institute"/>
            <person name="Looney B.P."/>
            <person name="Miyauchi S."/>
            <person name="Morin E."/>
            <person name="Drula E."/>
            <person name="Courty P.E."/>
            <person name="Chicoki N."/>
            <person name="Fauchery L."/>
            <person name="Kohler A."/>
            <person name="Kuo A."/>
            <person name="LaButti K."/>
            <person name="Pangilinan J."/>
            <person name="Lipzen A."/>
            <person name="Riley R."/>
            <person name="Andreopoulos W."/>
            <person name="He G."/>
            <person name="Johnson J."/>
            <person name="Barry K.W."/>
            <person name="Grigoriev I.V."/>
            <person name="Nagy L."/>
            <person name="Hibbett D."/>
            <person name="Henrissat B."/>
            <person name="Matheny P.B."/>
            <person name="Labbe J."/>
            <person name="Martin A.F."/>
        </authorList>
    </citation>
    <scope>NUCLEOTIDE SEQUENCE</scope>
    <source>
        <strain evidence="1">BPL698</strain>
    </source>
</reference>
<name>A0ACC0TZC5_9AGAM</name>
<dbReference type="Proteomes" id="UP001207468">
    <property type="component" value="Unassembled WGS sequence"/>
</dbReference>
<organism evidence="1 2">
    <name type="scientific">Russula earlei</name>
    <dbReference type="NCBI Taxonomy" id="71964"/>
    <lineage>
        <taxon>Eukaryota</taxon>
        <taxon>Fungi</taxon>
        <taxon>Dikarya</taxon>
        <taxon>Basidiomycota</taxon>
        <taxon>Agaricomycotina</taxon>
        <taxon>Agaricomycetes</taxon>
        <taxon>Russulales</taxon>
        <taxon>Russulaceae</taxon>
        <taxon>Russula</taxon>
    </lineage>
</organism>
<keyword evidence="2" id="KW-1185">Reference proteome</keyword>
<accession>A0ACC0TZC5</accession>
<proteinExistence type="predicted"/>
<comment type="caution">
    <text evidence="1">The sequence shown here is derived from an EMBL/GenBank/DDBJ whole genome shotgun (WGS) entry which is preliminary data.</text>
</comment>
<dbReference type="EMBL" id="JAGFNK010000304">
    <property type="protein sequence ID" value="KAI9453428.1"/>
    <property type="molecule type" value="Genomic_DNA"/>
</dbReference>
<evidence type="ECO:0000313" key="1">
    <source>
        <dbReference type="EMBL" id="KAI9453428.1"/>
    </source>
</evidence>
<sequence length="98" mass="10946">MAWHCRRNLRRRLTGSGLAVSVLAPATLFHSAAVLHIKDGGAERLWSQHNTTTFLTTSPSVIDRSSGSTYFPLPFLQHETFGYPAPITLHSSRDHPHR</sequence>
<protein>
    <submittedName>
        <fullName evidence="1">Uncharacterized protein</fullName>
    </submittedName>
</protein>
<evidence type="ECO:0000313" key="2">
    <source>
        <dbReference type="Proteomes" id="UP001207468"/>
    </source>
</evidence>